<feature type="compositionally biased region" description="Pro residues" evidence="10">
    <location>
        <begin position="64"/>
        <end position="76"/>
    </location>
</feature>
<dbReference type="SUPFAM" id="SSF74653">
    <property type="entry name" value="TolA/TonB C-terminal domain"/>
    <property type="match status" value="1"/>
</dbReference>
<dbReference type="InterPro" id="IPR006260">
    <property type="entry name" value="TonB/TolA_C"/>
</dbReference>
<feature type="compositionally biased region" description="Gly residues" evidence="10">
    <location>
        <begin position="168"/>
        <end position="226"/>
    </location>
</feature>
<evidence type="ECO:0000313" key="13">
    <source>
        <dbReference type="EMBL" id="MFK7642262.1"/>
    </source>
</evidence>
<evidence type="ECO:0000256" key="9">
    <source>
        <dbReference type="ARBA" id="ARBA00023136"/>
    </source>
</evidence>
<keyword evidence="14" id="KW-1185">Reference proteome</keyword>
<evidence type="ECO:0000256" key="3">
    <source>
        <dbReference type="ARBA" id="ARBA00022448"/>
    </source>
</evidence>
<name>A0ABW8Q3X6_9NEIS</name>
<dbReference type="EMBL" id="JBJGEB010000006">
    <property type="protein sequence ID" value="MFK7642262.1"/>
    <property type="molecule type" value="Genomic_DNA"/>
</dbReference>
<dbReference type="Pfam" id="PF03544">
    <property type="entry name" value="TonB_C"/>
    <property type="match status" value="1"/>
</dbReference>
<feature type="domain" description="TonB C-terminal" evidence="12">
    <location>
        <begin position="228"/>
        <end position="313"/>
    </location>
</feature>
<comment type="caution">
    <text evidence="13">The sequence shown here is derived from an EMBL/GenBank/DDBJ whole genome shotgun (WGS) entry which is preliminary data.</text>
</comment>
<reference evidence="13 14" key="1">
    <citation type="submission" date="2024-11" db="EMBL/GenBank/DDBJ databases">
        <authorList>
            <person name="Mikucki A.G."/>
            <person name="Kahler C.M."/>
        </authorList>
    </citation>
    <scope>NUCLEOTIDE SEQUENCE [LARGE SCALE GENOMIC DNA]</scope>
    <source>
        <strain evidence="13 14">EXNM717</strain>
    </source>
</reference>
<evidence type="ECO:0000256" key="8">
    <source>
        <dbReference type="ARBA" id="ARBA00022989"/>
    </source>
</evidence>
<evidence type="ECO:0000256" key="10">
    <source>
        <dbReference type="SAM" id="MobiDB-lite"/>
    </source>
</evidence>
<protein>
    <submittedName>
        <fullName evidence="13">Energy transducer TonB</fullName>
    </submittedName>
</protein>
<keyword evidence="8 11" id="KW-1133">Transmembrane helix</keyword>
<dbReference type="Gene3D" id="3.30.1150.10">
    <property type="match status" value="1"/>
</dbReference>
<proteinExistence type="inferred from homology"/>
<accession>A0ABW8Q3X6</accession>
<organism evidence="13 14">
    <name type="scientific">Neisseria oralis</name>
    <dbReference type="NCBI Taxonomy" id="1107316"/>
    <lineage>
        <taxon>Bacteria</taxon>
        <taxon>Pseudomonadati</taxon>
        <taxon>Pseudomonadota</taxon>
        <taxon>Betaproteobacteria</taxon>
        <taxon>Neisseriales</taxon>
        <taxon>Neisseriaceae</taxon>
        <taxon>Neisseria</taxon>
    </lineage>
</organism>
<dbReference type="NCBIfam" id="TIGR01352">
    <property type="entry name" value="tonB_Cterm"/>
    <property type="match status" value="1"/>
</dbReference>
<comment type="subcellular location">
    <subcellularLocation>
        <location evidence="1">Cell inner membrane</location>
        <topology evidence="1">Single-pass membrane protein</topology>
        <orientation evidence="1">Periplasmic side</orientation>
    </subcellularLocation>
</comment>
<feature type="compositionally biased region" description="Basic and acidic residues" evidence="10">
    <location>
        <begin position="107"/>
        <end position="146"/>
    </location>
</feature>
<keyword evidence="5" id="KW-0997">Cell inner membrane</keyword>
<evidence type="ECO:0000313" key="14">
    <source>
        <dbReference type="Proteomes" id="UP001621964"/>
    </source>
</evidence>
<keyword evidence="7" id="KW-0653">Protein transport</keyword>
<dbReference type="PROSITE" id="PS52015">
    <property type="entry name" value="TONB_CTD"/>
    <property type="match status" value="1"/>
</dbReference>
<feature type="region of interest" description="Disordered" evidence="10">
    <location>
        <begin position="48"/>
        <end position="250"/>
    </location>
</feature>
<dbReference type="InterPro" id="IPR037682">
    <property type="entry name" value="TonB_C"/>
</dbReference>
<evidence type="ECO:0000256" key="7">
    <source>
        <dbReference type="ARBA" id="ARBA00022927"/>
    </source>
</evidence>
<dbReference type="PANTHER" id="PTHR33446">
    <property type="entry name" value="PROTEIN TONB-RELATED"/>
    <property type="match status" value="1"/>
</dbReference>
<keyword evidence="3" id="KW-0813">Transport</keyword>
<sequence length="313" mass="32207">MNKERILNPTVVAAVALLHVGLMLLLWRAHVPPPVEVEHIEFVDLGDFGGGDGNAEGAGSPAPAENPAPPQPQPEPPKPKPKPKKVEPPKPKPVERPKPVIKPVVTKKADADIEQPKEKPKPVEKPIPQPEEKPVEPPKPVEKPVPEFKPAAESPTTDTYVRSSRAGAAGGKEGGKGQGGEGGGSGKGFKGEGTGRGLGDGPGSGGRPGDHGSGTGGEGGGTGPGSSRGNPIQSSGMIPTPPYPQLSEENGEEGTVVVNVLVAPGGNIVSVTKVKGSGYPRLDRAAMNAARVGSYKTKGWMNFRGTVVFKITN</sequence>
<dbReference type="InterPro" id="IPR051045">
    <property type="entry name" value="TonB-dependent_transducer"/>
</dbReference>
<keyword evidence="6 11" id="KW-0812">Transmembrane</keyword>
<comment type="similarity">
    <text evidence="2">Belongs to the TonB family.</text>
</comment>
<evidence type="ECO:0000256" key="2">
    <source>
        <dbReference type="ARBA" id="ARBA00006555"/>
    </source>
</evidence>
<evidence type="ECO:0000256" key="5">
    <source>
        <dbReference type="ARBA" id="ARBA00022519"/>
    </source>
</evidence>
<evidence type="ECO:0000256" key="1">
    <source>
        <dbReference type="ARBA" id="ARBA00004383"/>
    </source>
</evidence>
<gene>
    <name evidence="13" type="ORF">ACI43T_07085</name>
</gene>
<dbReference type="PANTHER" id="PTHR33446:SF2">
    <property type="entry name" value="PROTEIN TONB"/>
    <property type="match status" value="1"/>
</dbReference>
<evidence type="ECO:0000256" key="6">
    <source>
        <dbReference type="ARBA" id="ARBA00022692"/>
    </source>
</evidence>
<feature type="compositionally biased region" description="Basic and acidic residues" evidence="10">
    <location>
        <begin position="84"/>
        <end position="98"/>
    </location>
</feature>
<feature type="transmembrane region" description="Helical" evidence="11">
    <location>
        <begin position="7"/>
        <end position="27"/>
    </location>
</feature>
<evidence type="ECO:0000259" key="12">
    <source>
        <dbReference type="PROSITE" id="PS52015"/>
    </source>
</evidence>
<keyword evidence="4" id="KW-1003">Cell membrane</keyword>
<evidence type="ECO:0000256" key="4">
    <source>
        <dbReference type="ARBA" id="ARBA00022475"/>
    </source>
</evidence>
<evidence type="ECO:0000256" key="11">
    <source>
        <dbReference type="SAM" id="Phobius"/>
    </source>
</evidence>
<keyword evidence="9 11" id="KW-0472">Membrane</keyword>
<dbReference type="RefSeq" id="WP_405386145.1">
    <property type="nucleotide sequence ID" value="NZ_JBJGEB010000006.1"/>
</dbReference>
<dbReference type="Proteomes" id="UP001621964">
    <property type="component" value="Unassembled WGS sequence"/>
</dbReference>